<dbReference type="AlphaFoldDB" id="A0A3N0GUG4"/>
<sequence>MAADIRTLLDQQDGVVSRQQALASGLAPHDVRRLLRRRDWVTVHPGVYIAHTGPLTWSQRAWAAVLWAWPAALWGRTSLAALERPAAPTSPEPLHVVVNRHRSGLRPPPGVIVHHAGRLDTAVLWNANPPRTRVEEAALDAAMSASEVEAVAVLSTCIQRRWTTSDRLILALSRRRRVPRRRWMSDVLADLGAGTCSVLEHGFLSRVERPHRLPRAERQRPDRSSQGLVYRDADYGPVLVELDGRLFHDSALARDRDLERDLDAAVDGRASLRLGWGQVFDRPCSTAMKLAVVMRLRGVDLEPQPCGPSCAIE</sequence>
<reference evidence="2 3" key="1">
    <citation type="submission" date="2018-11" db="EMBL/GenBank/DDBJ databases">
        <authorList>
            <person name="Li F."/>
        </authorList>
    </citation>
    <scope>NUCLEOTIDE SEQUENCE [LARGE SCALE GENOMIC DNA]</scope>
    <source>
        <strain evidence="2 3">Gsoil 818</strain>
    </source>
</reference>
<keyword evidence="3" id="KW-1185">Reference proteome</keyword>
<dbReference type="OrthoDB" id="5146042at2"/>
<organism evidence="2 3">
    <name type="scientific">Nocardioides pocheonensis</name>
    <dbReference type="NCBI Taxonomy" id="661485"/>
    <lineage>
        <taxon>Bacteria</taxon>
        <taxon>Bacillati</taxon>
        <taxon>Actinomycetota</taxon>
        <taxon>Actinomycetes</taxon>
        <taxon>Propionibacteriales</taxon>
        <taxon>Nocardioidaceae</taxon>
        <taxon>Nocardioides</taxon>
    </lineage>
</organism>
<gene>
    <name evidence="2" type="ORF">EFL26_08125</name>
</gene>
<evidence type="ECO:0000259" key="1">
    <source>
        <dbReference type="Pfam" id="PF13338"/>
    </source>
</evidence>
<name>A0A3N0GUG4_9ACTN</name>
<protein>
    <recommendedName>
        <fullName evidence="1">AbiEi antitoxin N-terminal domain-containing protein</fullName>
    </recommendedName>
</protein>
<feature type="domain" description="AbiEi antitoxin N-terminal" evidence="1">
    <location>
        <begin position="5"/>
        <end position="49"/>
    </location>
</feature>
<evidence type="ECO:0000313" key="3">
    <source>
        <dbReference type="Proteomes" id="UP000279994"/>
    </source>
</evidence>
<comment type="caution">
    <text evidence="2">The sequence shown here is derived from an EMBL/GenBank/DDBJ whole genome shotgun (WGS) entry which is preliminary data.</text>
</comment>
<dbReference type="EMBL" id="RJSF01000019">
    <property type="protein sequence ID" value="RNM16104.1"/>
    <property type="molecule type" value="Genomic_DNA"/>
</dbReference>
<dbReference type="InterPro" id="IPR025159">
    <property type="entry name" value="AbiEi_N"/>
</dbReference>
<evidence type="ECO:0000313" key="2">
    <source>
        <dbReference type="EMBL" id="RNM16104.1"/>
    </source>
</evidence>
<dbReference type="Proteomes" id="UP000279994">
    <property type="component" value="Unassembled WGS sequence"/>
</dbReference>
<dbReference type="Pfam" id="PF13338">
    <property type="entry name" value="AbiEi_4"/>
    <property type="match status" value="1"/>
</dbReference>
<accession>A0A3N0GUG4</accession>
<proteinExistence type="predicted"/>